<protein>
    <submittedName>
        <fullName evidence="1">Uncharacterized protein</fullName>
    </submittedName>
</protein>
<dbReference type="AlphaFoldDB" id="A0AAV7X6A8"/>
<reference evidence="1" key="1">
    <citation type="submission" date="2022-12" db="EMBL/GenBank/DDBJ databases">
        <title>Chromosome-level genome assembly of the bean flower thrips Megalurothrips usitatus.</title>
        <authorList>
            <person name="Ma L."/>
            <person name="Liu Q."/>
            <person name="Li H."/>
            <person name="Cai W."/>
        </authorList>
    </citation>
    <scope>NUCLEOTIDE SEQUENCE</scope>
    <source>
        <strain evidence="1">Cailab_2022a</strain>
    </source>
</reference>
<evidence type="ECO:0000313" key="2">
    <source>
        <dbReference type="Proteomes" id="UP001075354"/>
    </source>
</evidence>
<name>A0AAV7X6A8_9NEOP</name>
<sequence>MLVAEEAALFEAESCDRRGLLH</sequence>
<comment type="caution">
    <text evidence="1">The sequence shown here is derived from an EMBL/GenBank/DDBJ whole genome shotgun (WGS) entry which is preliminary data.</text>
</comment>
<dbReference type="Proteomes" id="UP001075354">
    <property type="component" value="Unassembled WGS sequence"/>
</dbReference>
<organism evidence="1 2">
    <name type="scientific">Megalurothrips usitatus</name>
    <name type="common">bean blossom thrips</name>
    <dbReference type="NCBI Taxonomy" id="439358"/>
    <lineage>
        <taxon>Eukaryota</taxon>
        <taxon>Metazoa</taxon>
        <taxon>Ecdysozoa</taxon>
        <taxon>Arthropoda</taxon>
        <taxon>Hexapoda</taxon>
        <taxon>Insecta</taxon>
        <taxon>Pterygota</taxon>
        <taxon>Neoptera</taxon>
        <taxon>Paraneoptera</taxon>
        <taxon>Thysanoptera</taxon>
        <taxon>Terebrantia</taxon>
        <taxon>Thripoidea</taxon>
        <taxon>Thripidae</taxon>
        <taxon>Megalurothrips</taxon>
    </lineage>
</organism>
<proteinExistence type="predicted"/>
<evidence type="ECO:0000313" key="1">
    <source>
        <dbReference type="EMBL" id="KAJ1519186.1"/>
    </source>
</evidence>
<dbReference type="EMBL" id="JAPTSV010000515">
    <property type="protein sequence ID" value="KAJ1519186.1"/>
    <property type="molecule type" value="Genomic_DNA"/>
</dbReference>
<gene>
    <name evidence="1" type="ORF">ONE63_011208</name>
</gene>
<keyword evidence="2" id="KW-1185">Reference proteome</keyword>
<accession>A0AAV7X6A8</accession>